<dbReference type="InterPro" id="IPR029045">
    <property type="entry name" value="ClpP/crotonase-like_dom_sf"/>
</dbReference>
<dbReference type="EMBL" id="JAFFQI010000163">
    <property type="protein sequence ID" value="MCD0265075.1"/>
    <property type="molecule type" value="Genomic_DNA"/>
</dbReference>
<proteinExistence type="predicted"/>
<organism evidence="2 3">
    <name type="scientific">Xanthomonas melonis</name>
    <dbReference type="NCBI Taxonomy" id="56456"/>
    <lineage>
        <taxon>Bacteria</taxon>
        <taxon>Pseudomonadati</taxon>
        <taxon>Pseudomonadota</taxon>
        <taxon>Gammaproteobacteria</taxon>
        <taxon>Lysobacterales</taxon>
        <taxon>Lysobacteraceae</taxon>
        <taxon>Xanthomonas</taxon>
    </lineage>
</organism>
<dbReference type="SUPFAM" id="SSF52096">
    <property type="entry name" value="ClpP/crotonase"/>
    <property type="match status" value="1"/>
</dbReference>
<sequence>MSKPSWLDLITYPLPPKILKSPCAARVSILKASGDLASGTLFPTGEHNTMRQRVIGLALVAMLAGCNAPTPPPISTPEPPVALPAPVAKPEPAPVPKETAAPASNEPKAHADDPAVVARLRKLIEERDALATKVFQAGVAIDGHTSAGTAFNEIHIPEHKCWVLGQLLGKGAVVKPVEITYQPDYETQTTENASDLRIMSNSLCNFASVAKHILDMAHDERVVTWNLDCAGQLGLSRDFIKQEGQSSFYVVTNEGRMLKVLGDIEEGFAKKIQDAIEANPTVEVVALGSGGGYVMEAMQAGAYIRSKGLHTTLFSNCYSACPLVFMAGVERQNWSPYPKLGFHQIYTADGQAIPLDSEPYRQVFSYLVRMGIEPRYVLQKMWSAPPSEMTNVDGEDYDLCRANITTWIQRGCSNRDYGHL</sequence>
<protein>
    <submittedName>
        <fullName evidence="2">Uncharacterized protein</fullName>
    </submittedName>
</protein>
<dbReference type="Proteomes" id="UP001430396">
    <property type="component" value="Unassembled WGS sequence"/>
</dbReference>
<keyword evidence="3" id="KW-1185">Reference proteome</keyword>
<name>A0ABS8NS03_9XANT</name>
<evidence type="ECO:0000313" key="2">
    <source>
        <dbReference type="EMBL" id="MCD0265075.1"/>
    </source>
</evidence>
<dbReference type="RefSeq" id="WP_230439439.1">
    <property type="nucleotide sequence ID" value="NZ_JAFFQH010000144.1"/>
</dbReference>
<feature type="region of interest" description="Disordered" evidence="1">
    <location>
        <begin position="71"/>
        <end position="111"/>
    </location>
</feature>
<evidence type="ECO:0000313" key="3">
    <source>
        <dbReference type="Proteomes" id="UP001430396"/>
    </source>
</evidence>
<reference evidence="2" key="1">
    <citation type="submission" date="2021-02" db="EMBL/GenBank/DDBJ databases">
        <title>Copper resistance gene diversity in local Xanthomonas species at agrochemical polluted sites in Trinidad, Trinidad and Tobago.</title>
        <authorList>
            <person name="Ramnarine S.D.B.J."/>
            <person name="Ramsubhag A."/>
            <person name="Jayaraman J."/>
        </authorList>
    </citation>
    <scope>NUCLEOTIDE SEQUENCE</scope>
    <source>
        <strain evidence="2">CaNP6A</strain>
    </source>
</reference>
<gene>
    <name evidence="2" type="ORF">JWH11_01195</name>
</gene>
<feature type="compositionally biased region" description="Pro residues" evidence="1">
    <location>
        <begin position="71"/>
        <end position="95"/>
    </location>
</feature>
<comment type="caution">
    <text evidence="2">The sequence shown here is derived from an EMBL/GenBank/DDBJ whole genome shotgun (WGS) entry which is preliminary data.</text>
</comment>
<accession>A0ABS8NS03</accession>
<evidence type="ECO:0000256" key="1">
    <source>
        <dbReference type="SAM" id="MobiDB-lite"/>
    </source>
</evidence>